<dbReference type="SUPFAM" id="SSF51735">
    <property type="entry name" value="NAD(P)-binding Rossmann-fold domains"/>
    <property type="match status" value="1"/>
</dbReference>
<dbReference type="GO" id="GO:0016020">
    <property type="term" value="C:membrane"/>
    <property type="evidence" value="ECO:0007669"/>
    <property type="project" value="UniProtKB-SubCell"/>
</dbReference>
<feature type="transmembrane region" description="Helical" evidence="7">
    <location>
        <begin position="86"/>
        <end position="105"/>
    </location>
</feature>
<comment type="caution">
    <text evidence="9">The sequence shown here is derived from an EMBL/GenBank/DDBJ whole genome shotgun (WGS) entry which is preliminary data.</text>
</comment>
<keyword evidence="4 7" id="KW-0812">Transmembrane</keyword>
<feature type="transmembrane region" description="Helical" evidence="7">
    <location>
        <begin position="219"/>
        <end position="237"/>
    </location>
</feature>
<dbReference type="Gene3D" id="1.20.1530.20">
    <property type="match status" value="1"/>
</dbReference>
<feature type="transmembrane region" description="Helical" evidence="7">
    <location>
        <begin position="6"/>
        <end position="27"/>
    </location>
</feature>
<gene>
    <name evidence="9" type="ORF">A3C24_05220</name>
</gene>
<dbReference type="AlphaFoldDB" id="A0A1F7GUR9"/>
<dbReference type="Gene3D" id="3.40.50.720">
    <property type="entry name" value="NAD(P)-binding Rossmann-like Domain"/>
    <property type="match status" value="1"/>
</dbReference>
<evidence type="ECO:0000313" key="10">
    <source>
        <dbReference type="Proteomes" id="UP000177159"/>
    </source>
</evidence>
<protein>
    <recommendedName>
        <fullName evidence="8">RCK N-terminal domain-containing protein</fullName>
    </recommendedName>
</protein>
<feature type="transmembrane region" description="Helical" evidence="7">
    <location>
        <begin position="111"/>
        <end position="132"/>
    </location>
</feature>
<name>A0A1F7GUR9_9BACT</name>
<evidence type="ECO:0000259" key="8">
    <source>
        <dbReference type="PROSITE" id="PS51201"/>
    </source>
</evidence>
<feature type="transmembrane region" description="Helical" evidence="7">
    <location>
        <begin position="272"/>
        <end position="291"/>
    </location>
</feature>
<dbReference type="EMBL" id="MFZM01000041">
    <property type="protein sequence ID" value="OGK22534.1"/>
    <property type="molecule type" value="Genomic_DNA"/>
</dbReference>
<evidence type="ECO:0000256" key="6">
    <source>
        <dbReference type="ARBA" id="ARBA00023136"/>
    </source>
</evidence>
<sequence length="573" mass="64119">MTELSLPLIFNLIIFVALPFLGGALATRFRLPRMVGYILSGIVLGAFIHGQSAEFLPIFANVGLILLLFTVGLEVNLENFRRFGKVVSLIGLLQIFIATGIFLIFTRIFGISFIESLIISFAFSLSSTAIVSKVIQDRGEENSLVGGMTLGILILQDIAVIPFMILLTSLDQGAGVFALLSNIVISFVRTGIILWIIYVIAHKFIPYLFSRVANLGRELLNLLTILTIFIAVFIFSFLGLSPAIAAFVAGMLISGTLQHYQIFSQMRPLRDIFTILFFVFLGATIDVTQILPSLHISLFFAVLIILFKFFLVTGLYLYFRFHSKTAFGSAILLAQVGEFAFIVLHQAQASHIMSEETYYFGITVTLLTIALSPILMDRRDKLYISIRKLLKNHLPQLDKYISYGVDREPAHIDALAIKNHVILCGYGRVGNYIGRALTMANVPFIAVDYNYQIVEKERKRGINIIYGDPTDIDILDFAQCEYASTIISAVPDAFSQEMIILNSKMLNSKIRILTRVGLEMQQRRMKDLGAEIVIQPEFEAALSIVRKVLLEYNLTKKDIVGKIKRLKLEHGMA</sequence>
<feature type="transmembrane region" description="Helical" evidence="7">
    <location>
        <begin position="58"/>
        <end position="77"/>
    </location>
</feature>
<dbReference type="PANTHER" id="PTHR42751:SF6">
    <property type="entry name" value="CONSERVED INTEGRAL MEMBRANE TRANSPORT PROTEIN-RELATED"/>
    <property type="match status" value="1"/>
</dbReference>
<dbReference type="InterPro" id="IPR036291">
    <property type="entry name" value="NAD(P)-bd_dom_sf"/>
</dbReference>
<evidence type="ECO:0000256" key="3">
    <source>
        <dbReference type="ARBA" id="ARBA00022448"/>
    </source>
</evidence>
<feature type="transmembrane region" description="Helical" evidence="7">
    <location>
        <begin position="34"/>
        <end position="52"/>
    </location>
</feature>
<evidence type="ECO:0000256" key="1">
    <source>
        <dbReference type="ARBA" id="ARBA00004141"/>
    </source>
</evidence>
<dbReference type="Proteomes" id="UP000177159">
    <property type="component" value="Unassembled WGS sequence"/>
</dbReference>
<feature type="transmembrane region" description="Helical" evidence="7">
    <location>
        <begin position="144"/>
        <end position="167"/>
    </location>
</feature>
<dbReference type="PANTHER" id="PTHR42751">
    <property type="entry name" value="SODIUM/HYDROGEN EXCHANGER FAMILY/TRKA DOMAIN PROTEIN"/>
    <property type="match status" value="1"/>
</dbReference>
<evidence type="ECO:0000256" key="5">
    <source>
        <dbReference type="ARBA" id="ARBA00022989"/>
    </source>
</evidence>
<evidence type="ECO:0000256" key="4">
    <source>
        <dbReference type="ARBA" id="ARBA00022692"/>
    </source>
</evidence>
<dbReference type="Pfam" id="PF00999">
    <property type="entry name" value="Na_H_Exchanger"/>
    <property type="match status" value="1"/>
</dbReference>
<dbReference type="Pfam" id="PF02254">
    <property type="entry name" value="TrkA_N"/>
    <property type="match status" value="1"/>
</dbReference>
<accession>A0A1F7GUR9</accession>
<dbReference type="GO" id="GO:1902600">
    <property type="term" value="P:proton transmembrane transport"/>
    <property type="evidence" value="ECO:0007669"/>
    <property type="project" value="InterPro"/>
</dbReference>
<feature type="transmembrane region" description="Helical" evidence="7">
    <location>
        <begin position="243"/>
        <end position="260"/>
    </location>
</feature>
<dbReference type="GO" id="GO:0006813">
    <property type="term" value="P:potassium ion transport"/>
    <property type="evidence" value="ECO:0007669"/>
    <property type="project" value="InterPro"/>
</dbReference>
<evidence type="ECO:0000256" key="7">
    <source>
        <dbReference type="SAM" id="Phobius"/>
    </source>
</evidence>
<dbReference type="PROSITE" id="PS51201">
    <property type="entry name" value="RCK_N"/>
    <property type="match status" value="1"/>
</dbReference>
<comment type="subcellular location">
    <subcellularLocation>
        <location evidence="1">Membrane</location>
        <topology evidence="1">Multi-pass membrane protein</topology>
    </subcellularLocation>
</comment>
<reference evidence="9 10" key="1">
    <citation type="journal article" date="2016" name="Nat. Commun.">
        <title>Thousands of microbial genomes shed light on interconnected biogeochemical processes in an aquifer system.</title>
        <authorList>
            <person name="Anantharaman K."/>
            <person name="Brown C.T."/>
            <person name="Hug L.A."/>
            <person name="Sharon I."/>
            <person name="Castelle C.J."/>
            <person name="Probst A.J."/>
            <person name="Thomas B.C."/>
            <person name="Singh A."/>
            <person name="Wilkins M.J."/>
            <person name="Karaoz U."/>
            <person name="Brodie E.L."/>
            <person name="Williams K.H."/>
            <person name="Hubbard S.S."/>
            <person name="Banfield J.F."/>
        </authorList>
    </citation>
    <scope>NUCLEOTIDE SEQUENCE [LARGE SCALE GENOMIC DNA]</scope>
</reference>
<feature type="transmembrane region" description="Helical" evidence="7">
    <location>
        <begin position="173"/>
        <end position="198"/>
    </location>
</feature>
<dbReference type="InterPro" id="IPR038770">
    <property type="entry name" value="Na+/solute_symporter_sf"/>
</dbReference>
<keyword evidence="6 7" id="KW-0472">Membrane</keyword>
<feature type="transmembrane region" description="Helical" evidence="7">
    <location>
        <begin position="357"/>
        <end position="376"/>
    </location>
</feature>
<proteinExistence type="inferred from homology"/>
<evidence type="ECO:0000313" key="9">
    <source>
        <dbReference type="EMBL" id="OGK22534.1"/>
    </source>
</evidence>
<feature type="domain" description="RCK N-terminal" evidence="8">
    <location>
        <begin position="418"/>
        <end position="534"/>
    </location>
</feature>
<keyword evidence="5 7" id="KW-1133">Transmembrane helix</keyword>
<dbReference type="GO" id="GO:0015297">
    <property type="term" value="F:antiporter activity"/>
    <property type="evidence" value="ECO:0007669"/>
    <property type="project" value="InterPro"/>
</dbReference>
<dbReference type="InterPro" id="IPR006153">
    <property type="entry name" value="Cation/H_exchanger_TM"/>
</dbReference>
<dbReference type="InterPro" id="IPR003148">
    <property type="entry name" value="RCK_N"/>
</dbReference>
<comment type="similarity">
    <text evidence="2">Belongs to the monovalent cation:proton antiporter 2 (CPA2) transporter (TC 2.A.37) family.</text>
</comment>
<keyword evidence="3" id="KW-0813">Transport</keyword>
<feature type="transmembrane region" description="Helical" evidence="7">
    <location>
        <begin position="326"/>
        <end position="345"/>
    </location>
</feature>
<organism evidence="9 10">
    <name type="scientific">Candidatus Roizmanbacteria bacterium RIFCSPHIGHO2_02_FULL_37_24</name>
    <dbReference type="NCBI Taxonomy" id="1802037"/>
    <lineage>
        <taxon>Bacteria</taxon>
        <taxon>Candidatus Roizmaniibacteriota</taxon>
    </lineage>
</organism>
<evidence type="ECO:0000256" key="2">
    <source>
        <dbReference type="ARBA" id="ARBA00005551"/>
    </source>
</evidence>
<feature type="transmembrane region" description="Helical" evidence="7">
    <location>
        <begin position="297"/>
        <end position="319"/>
    </location>
</feature>